<name>A0A1H1WG23_9ACTN</name>
<accession>A0A1H1WG23</accession>
<keyword evidence="3" id="KW-1185">Reference proteome</keyword>
<dbReference type="EMBL" id="LT629757">
    <property type="protein sequence ID" value="SDS95972.1"/>
    <property type="molecule type" value="Genomic_DNA"/>
</dbReference>
<dbReference type="Gene3D" id="3.20.20.80">
    <property type="entry name" value="Glycosidases"/>
    <property type="match status" value="1"/>
</dbReference>
<dbReference type="Proteomes" id="UP000198859">
    <property type="component" value="Chromosome I"/>
</dbReference>
<feature type="compositionally biased region" description="Low complexity" evidence="1">
    <location>
        <begin position="33"/>
        <end position="66"/>
    </location>
</feature>
<dbReference type="AlphaFoldDB" id="A0A1H1WG23"/>
<proteinExistence type="predicted"/>
<reference evidence="3" key="1">
    <citation type="submission" date="2016-10" db="EMBL/GenBank/DDBJ databases">
        <authorList>
            <person name="Varghese N."/>
            <person name="Submissions S."/>
        </authorList>
    </citation>
    <scope>NUCLEOTIDE SEQUENCE [LARGE SCALE GENOMIC DNA]</scope>
    <source>
        <strain evidence="3">DSM 22127</strain>
    </source>
</reference>
<protein>
    <submittedName>
        <fullName evidence="2">Uncharacterized protein</fullName>
    </submittedName>
</protein>
<evidence type="ECO:0000313" key="2">
    <source>
        <dbReference type="EMBL" id="SDS95972.1"/>
    </source>
</evidence>
<feature type="region of interest" description="Disordered" evidence="1">
    <location>
        <begin position="16"/>
        <end position="100"/>
    </location>
</feature>
<dbReference type="SUPFAM" id="SSF51445">
    <property type="entry name" value="(Trans)glycosidases"/>
    <property type="match status" value="1"/>
</dbReference>
<evidence type="ECO:0000256" key="1">
    <source>
        <dbReference type="SAM" id="MobiDB-lite"/>
    </source>
</evidence>
<evidence type="ECO:0000313" key="3">
    <source>
        <dbReference type="Proteomes" id="UP000198859"/>
    </source>
</evidence>
<dbReference type="STRING" id="642780.SAMN04488570_3145"/>
<organism evidence="2 3">
    <name type="scientific">Nocardioides scoriae</name>
    <dbReference type="NCBI Taxonomy" id="642780"/>
    <lineage>
        <taxon>Bacteria</taxon>
        <taxon>Bacillati</taxon>
        <taxon>Actinomycetota</taxon>
        <taxon>Actinomycetes</taxon>
        <taxon>Propionibacteriales</taxon>
        <taxon>Nocardioidaceae</taxon>
        <taxon>Nocardioides</taxon>
    </lineage>
</organism>
<sequence length="329" mass="34076">MGALAAAALLAAAGCQAPLEPESRRTASEAADPTSSPTSSPTSTPTSVPTGRASAGPTAAPPRAGRQQGEVTVPEGLRESVEAGRQQPPVLGGDVGWPQCPTGMGIPQRRTLGLPMPLPEARFVVLGLTNGPGFTPNPCLADQVGWVRERGLLAAAYVVLSTPVGDQLARYGDAGPFDGGSRLDGYANVGYAQAAYARQVMRRAGLRSPVVWLDVEPVPDFDWGPDLAANAAVVRGAARGWTDAGHRVGVYSTAALWDRVVGDLELGLPEWRAAGETSQAEAVRRCGRGSAIQGGPAVMAQWVASGRDLDITCPGTSSRMALWFDDTTG</sequence>
<dbReference type="InterPro" id="IPR017853">
    <property type="entry name" value="GH"/>
</dbReference>
<gene>
    <name evidence="2" type="ORF">SAMN04488570_3145</name>
</gene>